<organism evidence="2">
    <name type="scientific">Tetraselmis sp. GSL018</name>
    <dbReference type="NCBI Taxonomy" id="582737"/>
    <lineage>
        <taxon>Eukaryota</taxon>
        <taxon>Viridiplantae</taxon>
        <taxon>Chlorophyta</taxon>
        <taxon>core chlorophytes</taxon>
        <taxon>Chlorodendrophyceae</taxon>
        <taxon>Chlorodendrales</taxon>
        <taxon>Chlorodendraceae</taxon>
        <taxon>Tetraselmis</taxon>
    </lineage>
</organism>
<evidence type="ECO:0000256" key="1">
    <source>
        <dbReference type="SAM" id="MobiDB-lite"/>
    </source>
</evidence>
<feature type="compositionally biased region" description="Basic and acidic residues" evidence="1">
    <location>
        <begin position="10"/>
        <end position="21"/>
    </location>
</feature>
<feature type="region of interest" description="Disordered" evidence="1">
    <location>
        <begin position="1"/>
        <end position="21"/>
    </location>
</feature>
<reference evidence="2" key="1">
    <citation type="submission" date="2014-05" db="EMBL/GenBank/DDBJ databases">
        <title>The transcriptome of the halophilic microalga Tetraselmis sp. GSL018 isolated from the Great Salt Lake, Utah.</title>
        <authorList>
            <person name="Jinkerson R.E."/>
            <person name="D'Adamo S."/>
            <person name="Posewitz M.C."/>
        </authorList>
    </citation>
    <scope>NUCLEOTIDE SEQUENCE</scope>
    <source>
        <strain evidence="2">GSL018</strain>
    </source>
</reference>
<proteinExistence type="predicted"/>
<name>A0A061S834_9CHLO</name>
<gene>
    <name evidence="2" type="ORF">TSPGSL018_8173</name>
</gene>
<sequence length="181" mass="21507">MEPPTLKGQHSRDTLDNIHKDRQINQLQRDLASARDEALKLENRSQSLEREIQRLKDKTRKKDKEYQLECESFELKNRNLEAEISLLRVKLEESVLSLEAIEKGKDDIHRKLQGEIYQLKDEVRRLQAECCKTADFEHKLDEQTLQIQCRMLSKPCKFSCWRKRSRIQAKLLTNFGTRRKA</sequence>
<dbReference type="EMBL" id="GBEZ01003831">
    <property type="protein sequence ID" value="JAC81337.1"/>
    <property type="molecule type" value="Transcribed_RNA"/>
</dbReference>
<evidence type="ECO:0000313" key="2">
    <source>
        <dbReference type="EMBL" id="JAC81337.1"/>
    </source>
</evidence>
<protein>
    <submittedName>
        <fullName evidence="2">Uncharacterized protein</fullName>
    </submittedName>
</protein>
<dbReference type="AlphaFoldDB" id="A0A061S834"/>
<accession>A0A061S834</accession>